<evidence type="ECO:0000313" key="11">
    <source>
        <dbReference type="EMBL" id="CCP27031.1"/>
    </source>
</evidence>
<dbReference type="PROSITE" id="PS50109">
    <property type="entry name" value="HIS_KIN"/>
    <property type="match status" value="1"/>
</dbReference>
<dbReference type="RefSeq" id="WP_013779090.1">
    <property type="nucleotide sequence ID" value="NC_015519.1"/>
</dbReference>
<keyword evidence="5" id="KW-0808">Transferase</keyword>
<dbReference type="InterPro" id="IPR036890">
    <property type="entry name" value="HATPase_C_sf"/>
</dbReference>
<dbReference type="OrthoDB" id="9796330at2"/>
<dbReference type="Gene3D" id="1.10.287.130">
    <property type="match status" value="1"/>
</dbReference>
<organism evidence="11 12">
    <name type="scientific">Tepidanaerobacter acetatoxydans (strain DSM 21804 / JCM 16047 / Re1)</name>
    <dbReference type="NCBI Taxonomy" id="1209989"/>
    <lineage>
        <taxon>Bacteria</taxon>
        <taxon>Bacillati</taxon>
        <taxon>Bacillota</taxon>
        <taxon>Clostridia</taxon>
        <taxon>Thermosediminibacterales</taxon>
        <taxon>Tepidanaerobacteraceae</taxon>
        <taxon>Tepidanaerobacter</taxon>
    </lineage>
</organism>
<dbReference type="EMBL" id="HF563609">
    <property type="protein sequence ID" value="CCP27031.1"/>
    <property type="molecule type" value="Genomic_DNA"/>
</dbReference>
<dbReference type="FunFam" id="3.30.565.10:FF:000006">
    <property type="entry name" value="Sensor histidine kinase WalK"/>
    <property type="match status" value="1"/>
</dbReference>
<dbReference type="PANTHER" id="PTHR45453">
    <property type="entry name" value="PHOSPHATE REGULON SENSOR PROTEIN PHOR"/>
    <property type="match status" value="1"/>
</dbReference>
<dbReference type="Pfam" id="PF02518">
    <property type="entry name" value="HATPase_c"/>
    <property type="match status" value="1"/>
</dbReference>
<evidence type="ECO:0000256" key="7">
    <source>
        <dbReference type="ARBA" id="ARBA00023012"/>
    </source>
</evidence>
<dbReference type="FunFam" id="1.10.287.130:FF:000001">
    <property type="entry name" value="Two-component sensor histidine kinase"/>
    <property type="match status" value="1"/>
</dbReference>
<keyword evidence="7" id="KW-0902">Two-component regulatory system</keyword>
<accession>F4LR16</accession>
<dbReference type="KEGG" id="tae:TepiRe1_2199"/>
<dbReference type="InterPro" id="IPR003594">
    <property type="entry name" value="HATPase_dom"/>
</dbReference>
<keyword evidence="8 9" id="KW-0472">Membrane</keyword>
<dbReference type="CDD" id="cd00082">
    <property type="entry name" value="HisKA"/>
    <property type="match status" value="1"/>
</dbReference>
<comment type="catalytic activity">
    <reaction evidence="1">
        <text>ATP + protein L-histidine = ADP + protein N-phospho-L-histidine.</text>
        <dbReference type="EC" id="2.7.13.3"/>
    </reaction>
</comment>
<dbReference type="GO" id="GO:0000155">
    <property type="term" value="F:phosphorelay sensor kinase activity"/>
    <property type="evidence" value="ECO:0007669"/>
    <property type="project" value="InterPro"/>
</dbReference>
<dbReference type="GO" id="GO:0016036">
    <property type="term" value="P:cellular response to phosphate starvation"/>
    <property type="evidence" value="ECO:0007669"/>
    <property type="project" value="TreeGrafter"/>
</dbReference>
<dbReference type="InterPro" id="IPR050351">
    <property type="entry name" value="BphY/WalK/GraS-like"/>
</dbReference>
<evidence type="ECO:0000256" key="2">
    <source>
        <dbReference type="ARBA" id="ARBA00004370"/>
    </source>
</evidence>
<dbReference type="PRINTS" id="PR00344">
    <property type="entry name" value="BCTRLSENSOR"/>
</dbReference>
<evidence type="ECO:0000256" key="9">
    <source>
        <dbReference type="SAM" id="Phobius"/>
    </source>
</evidence>
<dbReference type="AlphaFoldDB" id="F4LR16"/>
<dbReference type="InterPro" id="IPR005467">
    <property type="entry name" value="His_kinase_dom"/>
</dbReference>
<comment type="subcellular location">
    <subcellularLocation>
        <location evidence="2">Membrane</location>
    </subcellularLocation>
</comment>
<feature type="transmembrane region" description="Helical" evidence="9">
    <location>
        <begin position="163"/>
        <end position="181"/>
    </location>
</feature>
<dbReference type="PANTHER" id="PTHR45453:SF1">
    <property type="entry name" value="PHOSPHATE REGULON SENSOR PROTEIN PHOR"/>
    <property type="match status" value="1"/>
</dbReference>
<proteinExistence type="predicted"/>
<dbReference type="InterPro" id="IPR004358">
    <property type="entry name" value="Sig_transdc_His_kin-like_C"/>
</dbReference>
<dbReference type="STRING" id="1209989.TepRe1_2043"/>
<dbReference type="PATRIC" id="fig|1209989.3.peg.2534"/>
<dbReference type="InterPro" id="IPR036097">
    <property type="entry name" value="HisK_dim/P_sf"/>
</dbReference>
<dbReference type="EC" id="2.7.13.3" evidence="3"/>
<evidence type="ECO:0000256" key="1">
    <source>
        <dbReference type="ARBA" id="ARBA00000085"/>
    </source>
</evidence>
<sequence>MFKQLRNRFLILNLIIISFIMLLAFSSIYLITYNNVQADIERELRRVSEFDRNSGINKSKPQSGFTDTLPPVDANRLQPPPDRSVSFLLVTDENGNIISFSSIFDVDIDFYETAKNFAVSANKDMGKFKLNDTYWAFLIKPHPAGYQIVFLDITSRQGILTNLIYTFLFVALIMLFIIFFVSKFFADRAIKPVQEAFEKQKQFIADASHELKTPLAIINTNADVLLANPQDYIKNQSKWLYYIKSEAERMTKLTNDLLYLAQMDYSDVKMIFTDFNLSQLVENAILTMEAVFFEHGISLEYEIEPNLIICGSCEQIQQAVTILLDNAVKYTNTKGKVIVSLKRQQSNVLLSVANTGEGIPQENISKVFDRFYRTDESRTRKSGGYGLGLAIAKTIIEQHGGKISVKSNPNENTIFYVKLPAVTTLI</sequence>
<dbReference type="KEGG" id="tep:TepRe1_2043"/>
<evidence type="ECO:0000256" key="5">
    <source>
        <dbReference type="ARBA" id="ARBA00022679"/>
    </source>
</evidence>
<dbReference type="Proteomes" id="UP000010802">
    <property type="component" value="Chromosome"/>
</dbReference>
<dbReference type="SMART" id="SM00388">
    <property type="entry name" value="HisKA"/>
    <property type="match status" value="1"/>
</dbReference>
<dbReference type="Pfam" id="PF00512">
    <property type="entry name" value="HisKA"/>
    <property type="match status" value="1"/>
</dbReference>
<gene>
    <name evidence="11" type="ordered locus">TEPIRE1_2199</name>
</gene>
<dbReference type="CDD" id="cd00075">
    <property type="entry name" value="HATPase"/>
    <property type="match status" value="1"/>
</dbReference>
<dbReference type="SMART" id="SM00387">
    <property type="entry name" value="HATPase_c"/>
    <property type="match status" value="1"/>
</dbReference>
<evidence type="ECO:0000259" key="10">
    <source>
        <dbReference type="PROSITE" id="PS50109"/>
    </source>
</evidence>
<keyword evidence="9" id="KW-0812">Transmembrane</keyword>
<dbReference type="GO" id="GO:0005886">
    <property type="term" value="C:plasma membrane"/>
    <property type="evidence" value="ECO:0007669"/>
    <property type="project" value="TreeGrafter"/>
</dbReference>
<dbReference type="SUPFAM" id="SSF47384">
    <property type="entry name" value="Homodimeric domain of signal transducing histidine kinase"/>
    <property type="match status" value="1"/>
</dbReference>
<dbReference type="InterPro" id="IPR003661">
    <property type="entry name" value="HisK_dim/P_dom"/>
</dbReference>
<evidence type="ECO:0000313" key="12">
    <source>
        <dbReference type="Proteomes" id="UP000010802"/>
    </source>
</evidence>
<dbReference type="SUPFAM" id="SSF55874">
    <property type="entry name" value="ATPase domain of HSP90 chaperone/DNA topoisomerase II/histidine kinase"/>
    <property type="match status" value="1"/>
</dbReference>
<keyword evidence="12" id="KW-1185">Reference proteome</keyword>
<dbReference type="HOGENOM" id="CLU_000445_89_6_9"/>
<dbReference type="Gene3D" id="3.30.565.10">
    <property type="entry name" value="Histidine kinase-like ATPase, C-terminal domain"/>
    <property type="match status" value="1"/>
</dbReference>
<dbReference type="eggNOG" id="COG2205">
    <property type="taxonomic scope" value="Bacteria"/>
</dbReference>
<feature type="domain" description="Histidine kinase" evidence="10">
    <location>
        <begin position="206"/>
        <end position="423"/>
    </location>
</feature>
<protein>
    <recommendedName>
        <fullName evidence="3">histidine kinase</fullName>
        <ecNumber evidence="3">2.7.13.3</ecNumber>
    </recommendedName>
</protein>
<evidence type="ECO:0000256" key="3">
    <source>
        <dbReference type="ARBA" id="ARBA00012438"/>
    </source>
</evidence>
<keyword evidence="4" id="KW-0597">Phosphoprotein</keyword>
<accession>L0S1I5</accession>
<reference evidence="12" key="1">
    <citation type="journal article" date="2013" name="Genome Announc.">
        <title>First genome sequence of a syntrophic acetate-oxidizing bacterium, Tepidanaerobacter acetatoxydans strain Re1.</title>
        <authorList>
            <person name="Manzoor S."/>
            <person name="Bongcam-Rudloff E."/>
            <person name="Schnurer A."/>
            <person name="Muller B."/>
        </authorList>
    </citation>
    <scope>NUCLEOTIDE SEQUENCE [LARGE SCALE GENOMIC DNA]</scope>
    <source>
        <strain evidence="12">Re1</strain>
    </source>
</reference>
<keyword evidence="9" id="KW-1133">Transmembrane helix</keyword>
<evidence type="ECO:0000256" key="6">
    <source>
        <dbReference type="ARBA" id="ARBA00022777"/>
    </source>
</evidence>
<keyword evidence="6 11" id="KW-0418">Kinase</keyword>
<evidence type="ECO:0000256" key="4">
    <source>
        <dbReference type="ARBA" id="ARBA00022553"/>
    </source>
</evidence>
<name>F4LR16_TEPAE</name>
<dbReference type="GO" id="GO:0004721">
    <property type="term" value="F:phosphoprotein phosphatase activity"/>
    <property type="evidence" value="ECO:0007669"/>
    <property type="project" value="TreeGrafter"/>
</dbReference>
<feature type="transmembrane region" description="Helical" evidence="9">
    <location>
        <begin position="9"/>
        <end position="31"/>
    </location>
</feature>
<evidence type="ECO:0000256" key="8">
    <source>
        <dbReference type="ARBA" id="ARBA00023136"/>
    </source>
</evidence>